<gene>
    <name evidence="5" type="ORF">MGAL_10B093736</name>
</gene>
<name>A0A8B6CND0_MYTGA</name>
<reference evidence="5" key="1">
    <citation type="submission" date="2018-11" db="EMBL/GenBank/DDBJ databases">
        <authorList>
            <person name="Alioto T."/>
            <person name="Alioto T."/>
        </authorList>
    </citation>
    <scope>NUCLEOTIDE SEQUENCE</scope>
</reference>
<dbReference type="PROSITE" id="PS50061">
    <property type="entry name" value="ETS_DOMAIN_3"/>
    <property type="match status" value="1"/>
</dbReference>
<dbReference type="Pfam" id="PF00178">
    <property type="entry name" value="Ets"/>
    <property type="match status" value="1"/>
</dbReference>
<evidence type="ECO:0000313" key="5">
    <source>
        <dbReference type="EMBL" id="VDI07119.1"/>
    </source>
</evidence>
<organism evidence="5 6">
    <name type="scientific">Mytilus galloprovincialis</name>
    <name type="common">Mediterranean mussel</name>
    <dbReference type="NCBI Taxonomy" id="29158"/>
    <lineage>
        <taxon>Eukaryota</taxon>
        <taxon>Metazoa</taxon>
        <taxon>Spiralia</taxon>
        <taxon>Lophotrochozoa</taxon>
        <taxon>Mollusca</taxon>
        <taxon>Bivalvia</taxon>
        <taxon>Autobranchia</taxon>
        <taxon>Pteriomorphia</taxon>
        <taxon>Mytilida</taxon>
        <taxon>Mytiloidea</taxon>
        <taxon>Mytilidae</taxon>
        <taxon>Mytilinae</taxon>
        <taxon>Mytilus</taxon>
    </lineage>
</organism>
<dbReference type="PROSITE" id="PS00345">
    <property type="entry name" value="ETS_DOMAIN_1"/>
    <property type="match status" value="1"/>
</dbReference>
<keyword evidence="3" id="KW-0539">Nucleus</keyword>
<dbReference type="AlphaFoldDB" id="A0A8B6CND0"/>
<dbReference type="PRINTS" id="PR00454">
    <property type="entry name" value="ETSDOMAIN"/>
</dbReference>
<dbReference type="GO" id="GO:0005634">
    <property type="term" value="C:nucleus"/>
    <property type="evidence" value="ECO:0007669"/>
    <property type="project" value="UniProtKB-SubCell"/>
</dbReference>
<feature type="domain" description="ETS" evidence="4">
    <location>
        <begin position="147"/>
        <end position="227"/>
    </location>
</feature>
<evidence type="ECO:0000256" key="2">
    <source>
        <dbReference type="ARBA" id="ARBA00023125"/>
    </source>
</evidence>
<evidence type="ECO:0000256" key="3">
    <source>
        <dbReference type="RuleBase" id="RU004019"/>
    </source>
</evidence>
<dbReference type="SUPFAM" id="SSF46785">
    <property type="entry name" value="Winged helix' DNA-binding domain"/>
    <property type="match status" value="1"/>
</dbReference>
<dbReference type="InterPro" id="IPR000418">
    <property type="entry name" value="Ets_dom"/>
</dbReference>
<dbReference type="InterPro" id="IPR036390">
    <property type="entry name" value="WH_DNA-bd_sf"/>
</dbReference>
<dbReference type="SMART" id="SM00413">
    <property type="entry name" value="ETS"/>
    <property type="match status" value="1"/>
</dbReference>
<dbReference type="InterPro" id="IPR036388">
    <property type="entry name" value="WH-like_DNA-bd_sf"/>
</dbReference>
<keyword evidence="6" id="KW-1185">Reference proteome</keyword>
<comment type="similarity">
    <text evidence="1 3">Belongs to the ETS family.</text>
</comment>
<evidence type="ECO:0000256" key="1">
    <source>
        <dbReference type="ARBA" id="ARBA00005562"/>
    </source>
</evidence>
<dbReference type="OrthoDB" id="6119002at2759"/>
<comment type="caution">
    <text evidence="5">The sequence shown here is derived from an EMBL/GenBank/DDBJ whole genome shotgun (WGS) entry which is preliminary data.</text>
</comment>
<dbReference type="Proteomes" id="UP000596742">
    <property type="component" value="Unassembled WGS sequence"/>
</dbReference>
<dbReference type="PROSITE" id="PS00346">
    <property type="entry name" value="ETS_DOMAIN_2"/>
    <property type="match status" value="1"/>
</dbReference>
<dbReference type="Gene3D" id="1.10.10.10">
    <property type="entry name" value="Winged helix-like DNA-binding domain superfamily/Winged helix DNA-binding domain"/>
    <property type="match status" value="1"/>
</dbReference>
<dbReference type="PANTHER" id="PTHR11849">
    <property type="entry name" value="ETS"/>
    <property type="match status" value="1"/>
</dbReference>
<dbReference type="GO" id="GO:0000981">
    <property type="term" value="F:DNA-binding transcription factor activity, RNA polymerase II-specific"/>
    <property type="evidence" value="ECO:0007669"/>
    <property type="project" value="TreeGrafter"/>
</dbReference>
<dbReference type="EMBL" id="UYJE01002010">
    <property type="protein sequence ID" value="VDI07119.1"/>
    <property type="molecule type" value="Genomic_DNA"/>
</dbReference>
<evidence type="ECO:0000313" key="6">
    <source>
        <dbReference type="Proteomes" id="UP000596742"/>
    </source>
</evidence>
<protein>
    <submittedName>
        <fullName evidence="5">Transcriptional regulator ERG</fullName>
    </submittedName>
</protein>
<keyword evidence="2 3" id="KW-0238">DNA-binding</keyword>
<sequence length="381" mass="44435">MAFINSSPECRGSDYNFFGLEEEQGFEGLNIEQIVPDLENIVPTLDVQTLYETNNSKLPLCQKKGDKCDTEQRRTYSPRLSEVIEYISDQCNDTDSSYTDVFQEIKENSSTNIQDFKETVTAVDEKETMFKIYLKKLMNHINCGGQIKLWQFLLELLTDDECVDCIRWEGTDGEFRMVDPDAVARRWGQRKNKPTMSYDNMSRALRFYYDKFILNKVSGKRHTYRFNFGAIMQMMKSSSAQGQTDFYGLINAYGASQSNKTLQCLQTRTSFEQNPVCNRTENVFAIKTEPQDNYKSCAYSNAMVLNNLSYQEQVSPYQYLSNNFDSYPELQYDDVSAYKIDLEREKMSQLYCQPRYQPYRRQPNNTAHRANSYINDGYLIC</sequence>
<accession>A0A8B6CND0</accession>
<dbReference type="GO" id="GO:0043565">
    <property type="term" value="F:sequence-specific DNA binding"/>
    <property type="evidence" value="ECO:0007669"/>
    <property type="project" value="InterPro"/>
</dbReference>
<proteinExistence type="inferred from homology"/>
<dbReference type="GO" id="GO:0030154">
    <property type="term" value="P:cell differentiation"/>
    <property type="evidence" value="ECO:0007669"/>
    <property type="project" value="TreeGrafter"/>
</dbReference>
<dbReference type="InterPro" id="IPR046328">
    <property type="entry name" value="ETS_fam"/>
</dbReference>
<evidence type="ECO:0000259" key="4">
    <source>
        <dbReference type="PROSITE" id="PS50061"/>
    </source>
</evidence>
<dbReference type="PANTHER" id="PTHR11849:SF304">
    <property type="entry name" value="DNA-BINDING PROTEIN D-ETS-3"/>
    <property type="match status" value="1"/>
</dbReference>
<comment type="subcellular location">
    <subcellularLocation>
        <location evidence="3">Nucleus</location>
    </subcellularLocation>
</comment>